<keyword evidence="2" id="KW-1185">Reference proteome</keyword>
<accession>A0A835LMN4</accession>
<protein>
    <submittedName>
        <fullName evidence="1">Uncharacterized protein</fullName>
    </submittedName>
</protein>
<proteinExistence type="predicted"/>
<gene>
    <name evidence="1" type="ORF">IFM89_011139</name>
</gene>
<dbReference type="AlphaFoldDB" id="A0A835LMN4"/>
<dbReference type="Proteomes" id="UP000631114">
    <property type="component" value="Unassembled WGS sequence"/>
</dbReference>
<reference evidence="1 2" key="1">
    <citation type="submission" date="2020-10" db="EMBL/GenBank/DDBJ databases">
        <title>The Coptis chinensis genome and diversification of protoberbering-type alkaloids.</title>
        <authorList>
            <person name="Wang B."/>
            <person name="Shu S."/>
            <person name="Song C."/>
            <person name="Liu Y."/>
        </authorList>
    </citation>
    <scope>NUCLEOTIDE SEQUENCE [LARGE SCALE GENOMIC DNA]</scope>
    <source>
        <strain evidence="1">HL-2020</strain>
        <tissue evidence="1">Leaf</tissue>
    </source>
</reference>
<sequence length="143" mass="15182">MEGRRRQTPALVDVDELRVVAREPGSLLKRKVVADDDRTAKAACLESIMGGESGHRSVGKKVGHSKVVSSSLVRSFQRIDLGDDDLNPPKKEKSTTIVTVVPPVKREKSSVKGSAKAGLGKGKGGAFETVSPMFTSILGKPST</sequence>
<evidence type="ECO:0000313" key="2">
    <source>
        <dbReference type="Proteomes" id="UP000631114"/>
    </source>
</evidence>
<dbReference type="EMBL" id="JADFTS010000006">
    <property type="protein sequence ID" value="KAF9600610.1"/>
    <property type="molecule type" value="Genomic_DNA"/>
</dbReference>
<evidence type="ECO:0000313" key="1">
    <source>
        <dbReference type="EMBL" id="KAF9600610.1"/>
    </source>
</evidence>
<name>A0A835LMN4_9MAGN</name>
<comment type="caution">
    <text evidence="1">The sequence shown here is derived from an EMBL/GenBank/DDBJ whole genome shotgun (WGS) entry which is preliminary data.</text>
</comment>
<organism evidence="1 2">
    <name type="scientific">Coptis chinensis</name>
    <dbReference type="NCBI Taxonomy" id="261450"/>
    <lineage>
        <taxon>Eukaryota</taxon>
        <taxon>Viridiplantae</taxon>
        <taxon>Streptophyta</taxon>
        <taxon>Embryophyta</taxon>
        <taxon>Tracheophyta</taxon>
        <taxon>Spermatophyta</taxon>
        <taxon>Magnoliopsida</taxon>
        <taxon>Ranunculales</taxon>
        <taxon>Ranunculaceae</taxon>
        <taxon>Coptidoideae</taxon>
        <taxon>Coptis</taxon>
    </lineage>
</organism>